<organism evidence="2 3">
    <name type="scientific">Erpetoichthys calabaricus</name>
    <name type="common">Rope fish</name>
    <name type="synonym">Calamoichthys calabaricus</name>
    <dbReference type="NCBI Taxonomy" id="27687"/>
    <lineage>
        <taxon>Eukaryota</taxon>
        <taxon>Metazoa</taxon>
        <taxon>Chordata</taxon>
        <taxon>Craniata</taxon>
        <taxon>Vertebrata</taxon>
        <taxon>Euteleostomi</taxon>
        <taxon>Actinopterygii</taxon>
        <taxon>Polypteriformes</taxon>
        <taxon>Polypteridae</taxon>
        <taxon>Erpetoichthys</taxon>
    </lineage>
</organism>
<evidence type="ECO:0000259" key="1">
    <source>
        <dbReference type="PROSITE" id="PS50904"/>
    </source>
</evidence>
<dbReference type="GO" id="GO:0005758">
    <property type="term" value="C:mitochondrial intermembrane space"/>
    <property type="evidence" value="ECO:0007669"/>
    <property type="project" value="InterPro"/>
</dbReference>
<dbReference type="Proteomes" id="UP000694620">
    <property type="component" value="Chromosome 11"/>
</dbReference>
<dbReference type="PANTHER" id="PTHR11158">
    <property type="entry name" value="MSF1/PX19 RELATED"/>
    <property type="match status" value="1"/>
</dbReference>
<dbReference type="InterPro" id="IPR037365">
    <property type="entry name" value="Slowmo/Ups"/>
</dbReference>
<protein>
    <submittedName>
        <fullName evidence="2">PRELI domain containing 2</fullName>
    </submittedName>
</protein>
<gene>
    <name evidence="2" type="primary">PRELID2</name>
</gene>
<evidence type="ECO:0000313" key="2">
    <source>
        <dbReference type="Ensembl" id="ENSECRP00000012165.1"/>
    </source>
</evidence>
<accession>A0A8C4SBL8</accession>
<keyword evidence="3" id="KW-1185">Reference proteome</keyword>
<dbReference type="AlphaFoldDB" id="A0A8C4SBL8"/>
<dbReference type="PROSITE" id="PS50904">
    <property type="entry name" value="PRELI_MSF1"/>
    <property type="match status" value="1"/>
</dbReference>
<reference evidence="2" key="2">
    <citation type="submission" date="2025-08" db="UniProtKB">
        <authorList>
            <consortium name="Ensembl"/>
        </authorList>
    </citation>
    <scope>IDENTIFICATION</scope>
</reference>
<dbReference type="Pfam" id="PF04707">
    <property type="entry name" value="PRELI"/>
    <property type="match status" value="1"/>
</dbReference>
<dbReference type="GeneTree" id="ENSGT00950000182810"/>
<dbReference type="Ensembl" id="ENSECRT00000012363.1">
    <property type="protein sequence ID" value="ENSECRP00000012165.1"/>
    <property type="gene ID" value="ENSECRG00000008100.1"/>
</dbReference>
<dbReference type="InterPro" id="IPR006797">
    <property type="entry name" value="PRELI/MSF1_dom"/>
</dbReference>
<reference evidence="2" key="1">
    <citation type="submission" date="2021-06" db="EMBL/GenBank/DDBJ databases">
        <authorList>
            <consortium name="Wellcome Sanger Institute Data Sharing"/>
        </authorList>
    </citation>
    <scope>NUCLEOTIDE SEQUENCE [LARGE SCALE GENOMIC DNA]</scope>
</reference>
<reference evidence="2" key="3">
    <citation type="submission" date="2025-09" db="UniProtKB">
        <authorList>
            <consortium name="Ensembl"/>
        </authorList>
    </citation>
    <scope>IDENTIFICATION</scope>
</reference>
<feature type="domain" description="PRELI/MSF1" evidence="1">
    <location>
        <begin position="1"/>
        <end position="144"/>
    </location>
</feature>
<sequence length="144" mass="17163">MVITLEVRKLYKYPFERVVEMHLNKYPCPLEKHIRGIKTVEEKTDCKSGIIYRRKIAICNNVVPKILRKINILNVNDIYMEEESWLDMKQKIMNIKSRCLTWTQYASLNEVSFFKESGENPDWTEFYQTRQCSCNWCGETKPAV</sequence>
<evidence type="ECO:0000313" key="3">
    <source>
        <dbReference type="Proteomes" id="UP000694620"/>
    </source>
</evidence>
<name>A0A8C4SBL8_ERPCA</name>
<proteinExistence type="predicted"/>